<dbReference type="GO" id="GO:0016757">
    <property type="term" value="F:glycosyltransferase activity"/>
    <property type="evidence" value="ECO:0007669"/>
    <property type="project" value="UniProtKB-KW"/>
</dbReference>
<feature type="compositionally biased region" description="Basic and acidic residues" evidence="3">
    <location>
        <begin position="1063"/>
        <end position="1082"/>
    </location>
</feature>
<feature type="transmembrane region" description="Helical" evidence="4">
    <location>
        <begin position="334"/>
        <end position="355"/>
    </location>
</feature>
<evidence type="ECO:0000313" key="8">
    <source>
        <dbReference type="EMBL" id="QSO48108.1"/>
    </source>
</evidence>
<dbReference type="InterPro" id="IPR011013">
    <property type="entry name" value="Gal_mutarotase_sf_dom"/>
</dbReference>
<dbReference type="PANTHER" id="PTHR37469">
    <property type="entry name" value="CELLOBIONIC ACID PHOSPHORYLASE-RELATED"/>
    <property type="match status" value="1"/>
</dbReference>
<accession>A0A9X7Z8B9</accession>
<dbReference type="InterPro" id="IPR008928">
    <property type="entry name" value="6-hairpin_glycosidase_sf"/>
</dbReference>
<evidence type="ECO:0000259" key="5">
    <source>
        <dbReference type="Pfam" id="PF06165"/>
    </source>
</evidence>
<dbReference type="InterPro" id="IPR052047">
    <property type="entry name" value="GH94_Enzymes"/>
</dbReference>
<feature type="region of interest" description="Disordered" evidence="3">
    <location>
        <begin position="1053"/>
        <end position="1085"/>
    </location>
</feature>
<dbReference type="Gene3D" id="2.70.98.40">
    <property type="entry name" value="Glycoside hydrolase, family 65, N-terminal domain"/>
    <property type="match status" value="2"/>
</dbReference>
<evidence type="ECO:0000256" key="2">
    <source>
        <dbReference type="ARBA" id="ARBA00022679"/>
    </source>
</evidence>
<dbReference type="GO" id="GO:0030246">
    <property type="term" value="F:carbohydrate binding"/>
    <property type="evidence" value="ECO:0007669"/>
    <property type="project" value="InterPro"/>
</dbReference>
<dbReference type="SMART" id="SM01068">
    <property type="entry name" value="CBM_X"/>
    <property type="match status" value="2"/>
</dbReference>
<dbReference type="Gene3D" id="2.60.420.10">
    <property type="entry name" value="Maltose phosphorylase, domain 3"/>
    <property type="match status" value="1"/>
</dbReference>
<feature type="transmembrane region" description="Helical" evidence="4">
    <location>
        <begin position="958"/>
        <end position="977"/>
    </location>
</feature>
<evidence type="ECO:0000259" key="7">
    <source>
        <dbReference type="Pfam" id="PF17167"/>
    </source>
</evidence>
<feature type="domain" description="Glycosyl hydrolase 94 catalytic" evidence="7">
    <location>
        <begin position="2212"/>
        <end position="2634"/>
    </location>
</feature>
<reference evidence="8 9" key="1">
    <citation type="submission" date="2021-02" db="EMBL/GenBank/DDBJ databases">
        <title>Alicyclobacillus curvatus sp. nov. and Alicyclobacillus mengziensis sp. nov., two acidophilic bacteria isolated from acid mine drainage.</title>
        <authorList>
            <person name="Huang Y."/>
        </authorList>
    </citation>
    <scope>NUCLEOTIDE SEQUENCE [LARGE SCALE GENOMIC DNA]</scope>
    <source>
        <strain evidence="8 9">S30H14</strain>
    </source>
</reference>
<dbReference type="InterPro" id="IPR037018">
    <property type="entry name" value="GH65_N"/>
</dbReference>
<dbReference type="SUPFAM" id="SSF48208">
    <property type="entry name" value="Six-hairpin glycosidases"/>
    <property type="match status" value="1"/>
</dbReference>
<evidence type="ECO:0000256" key="1">
    <source>
        <dbReference type="ARBA" id="ARBA00022676"/>
    </source>
</evidence>
<dbReference type="Gene3D" id="1.50.10.10">
    <property type="match status" value="1"/>
</dbReference>
<dbReference type="InterPro" id="IPR037824">
    <property type="entry name" value="GH94N_2_NdvB"/>
</dbReference>
<keyword evidence="1" id="KW-0328">Glycosyltransferase</keyword>
<evidence type="ECO:0000256" key="4">
    <source>
        <dbReference type="SAM" id="Phobius"/>
    </source>
</evidence>
<proteinExistence type="predicted"/>
<protein>
    <submittedName>
        <fullName evidence="8">Carbohydrate-binding protein</fullName>
    </submittedName>
</protein>
<keyword evidence="4" id="KW-0812">Transmembrane</keyword>
<keyword evidence="4" id="KW-0472">Membrane</keyword>
<dbReference type="RefSeq" id="WP_206657443.1">
    <property type="nucleotide sequence ID" value="NZ_CP071182.1"/>
</dbReference>
<dbReference type="GO" id="GO:0005975">
    <property type="term" value="P:carbohydrate metabolic process"/>
    <property type="evidence" value="ECO:0007669"/>
    <property type="project" value="InterPro"/>
</dbReference>
<dbReference type="InterPro" id="IPR010383">
    <property type="entry name" value="Glyco_hydrolase_94_b-supersand"/>
</dbReference>
<feature type="region of interest" description="Disordered" evidence="3">
    <location>
        <begin position="253"/>
        <end position="285"/>
    </location>
</feature>
<dbReference type="KEGG" id="afx:JZ786_03600"/>
<dbReference type="InterPro" id="IPR037820">
    <property type="entry name" value="GH94N_NdvB"/>
</dbReference>
<dbReference type="InterPro" id="IPR012341">
    <property type="entry name" value="6hp_glycosidase-like_sf"/>
</dbReference>
<feature type="compositionally biased region" description="Low complexity" evidence="3">
    <location>
        <begin position="257"/>
        <end position="268"/>
    </location>
</feature>
<dbReference type="EMBL" id="CP071182">
    <property type="protein sequence ID" value="QSO48108.1"/>
    <property type="molecule type" value="Genomic_DNA"/>
</dbReference>
<evidence type="ECO:0000313" key="9">
    <source>
        <dbReference type="Proteomes" id="UP000663505"/>
    </source>
</evidence>
<name>A0A9X7Z8B9_9BACL</name>
<keyword evidence="2" id="KW-0808">Transferase</keyword>
<keyword evidence="4" id="KW-1133">Transmembrane helix</keyword>
<feature type="transmembrane region" description="Helical" evidence="4">
    <location>
        <begin position="738"/>
        <end position="755"/>
    </location>
</feature>
<dbReference type="InterPro" id="IPR019282">
    <property type="entry name" value="Glycoamylase-like_cons_dom"/>
</dbReference>
<feature type="transmembrane region" description="Helical" evidence="4">
    <location>
        <begin position="876"/>
        <end position="896"/>
    </location>
</feature>
<evidence type="ECO:0000259" key="6">
    <source>
        <dbReference type="Pfam" id="PF10091"/>
    </source>
</evidence>
<dbReference type="Proteomes" id="UP000663505">
    <property type="component" value="Chromosome"/>
</dbReference>
<feature type="transmembrane region" description="Helical" evidence="4">
    <location>
        <begin position="361"/>
        <end position="388"/>
    </location>
</feature>
<sequence>MQPSTLRQLPRLKNSGEPRVYALCEDYLTNVDGRYDASSFERYVLSYEQVSVLKTVECWVLPIAMRVVLIHRLAQAMAEVRYRHEVCGRVSSLVDRVHQTDKKESNVRTLLEAEAGERELTPVEIVHVVRHLNELNPDIRSLHDWLGVHIANSETSLEHMVSYEHQLQARLQVTCGNLVQSLHVLERFPWRLTFEKISYVVLTLSAEGNTQYDKLDVSSQDVLCNKTAEIADKLNIPETVVAKTAVRLAEEHAKVDNGNASNTNGSGAKADNGNASGTNASSQSRFGTLPRQATLAYYLLDAQGTTELRRALCKIARPRRLPVLAIRRRPLGTYLMTGLVLFIALLVVACTWIVAGRTHRIWSIVAVVAALLLPVSEWAVTMLHAAIARCCRPKTLLRYDFSKQLPDSARTMVVMPIIWSSIAEVDDVMDRLLVHYFANRQENIHFAVLADLSDANDESLPIDDKLIRYAKKRIEALQSEYEKDRFFLFHRRRKYNPVDRVYMGWERKRGKLVEFIELLNGSTDTSFTTVCGEQSVLPKVRYVLTVDHDTKLPMGAVSRLAATMHHPYNRPRLNKQGTRVIEGYGVLQPRITMSFDSSTKSRFAALWAGAAGIDPYAFAVSSPYQDLFDKATFVGKGIFDVDVFHKVLSSRIPDNQVLSHDTLEGGFLRTGFTSDIEIVEDHPSTLYAHQVRAHRWTRGDWQLIKWLGRTCKDRHGDNQPIDLCGLTRWQIIDNLRRSLLSPAIFALILLGLWLLPGRSWVSGLIGFLTLFLPTLRAIYGLVRGIGTVRALWLSMLQSGYRVLALPYSAAVSLDAVVRTLYRMLISKKRLLEWVPAATTNGRLSRKRLFNNEALGLTLVALFATLAWVSGTGSGRWFAALAILIWGIASRLVVGMLNQERRPSLQWLASARPELQRWAKDTWTFYEHYVTEEESWLPPDNVQFHPQETIAHRTSPTNIGLYLVSVVAAFDLGLIASVKMVERLRHSLRTLMNMDKWNGHLFNWYDTRSAKPLAPRYVSTVDSGNLIAYLMVVRQSLKDMQLLEEMESLEEMQSLEDMQSLKAPPERQSVDAAKDSQGSRDGEQPMDGIHPVVADLAALIDDIDTLIENTDFRALFSPNERVFCLGYHFDADRRETVLYDLLASEARQASFVAIALGQIPVSHWFALGRTMTIAGRHKTLLSWSGTMFEYLMPSLIMKTYRNTVWDSTYRGVIDRQRAYGASHQVPFGISESGYYAFDYQMNYQYRAFGVPGLGFDRGLERHLVIAPYATTMALPFAGPFALKALHQLEVLGAKGPFGFYEAVDFTSHRLPPGSRYKVIESFMAHHQGMSMLTLTNLLTDNVFVRRFHADARVKAAELLLQERIPEKVALIEEPIGLHARVPDFSKQVDDALRRFEGKTGMVSLNVLSNGRLASVLTNRGTGFLSWNQMMVTRWRDDAVEDTFGAILYLHDVESEETWSVTSFPNHTAKDLIGVFQLDRTVFEGSHSGISAKLEVTISGESDAEVRRLSITNQSREERTIEVTSFLELCLANQASDIAHPAFSKLFVQTSHDDRVACLLAKRRSQDDKEDETWAVHKLYVQGQEIGDYEYETDRAQFIGRGGTLSAPKALAGHLRGSVGSVADPAFVMRRTVRLREGASASVYMVTGVANSRDEGIDLIESLNDPAQADRAFHLAWVRAQIDLRHLHLTPKDVVVANELAARLLYTPPLSKQRRQAILQNTLGQSSLWSLSLSGDVPICTVSIDNLADLPFIVGLAKQHQYLCQLGLDLDLVVLDKTEGGYQDELMNRLRDELAARGIYAPKRIISLKYEQITFEERTLLAAVSRVWVRAGGPSLHAQLQIEDDFDLRVLSVSPIVDSTGISAVTADVNPAVNPAVNSKAFRSGSSAADSSNLEFFNGFGGFAENGKNYKIYVKPGHELPRPWTNVLANPQFGTILTELGTGYTWWRNSREFKLTPWTNDPVIDRPGECLYIRDLATNEVWSGGPKPAGAERNYTVTHGFGFTRFEQNDGEVSHVMETVVPVDHPLKLIRLTLHNHSKVKKRIAVTYYAEWVLGVIRETEASHIVTTWDERSETLLAHNTYQETFREAVAFLHLDASAWQASHHDSAHLPEHRTVSWTGDRSDFIGQGGTIDRPAGVMDDGLSCHTGAFSNTCGAVQRLVELSPNEEQTVLILFGCTQSAEEAVDLVSRYSRAPSMAKPEHGYDGVREGVARHWAKVTGQVQVETPDRAMDILLNGWLLYQALACRLWARTAFYQAGGAFGFRDQLQDALAFLHADETILRQQILRSAKHQYREGDVQHWWHEETNKGIRTRFSDDLLWLPYAVSRYLEQTGELGILDERVAFLTSAPLKTDELERYENTVVSDEQGTVLEHCLRAIRHACKFGEHGIPLMGIGDWNDGMNRVGSKGRGESVWLGWFLLDILNRFARIKVLQKEVVQEFAQTAQRLQTAINDAAWDGAWFRRAFTDDGTWLGSIADRECRIDAIAQSWSVISQRTTADREERAMRSFDRELVDRDLGIAKLLTRAFDETKPSPGYIQGYPPGIRENGGQYTHGVIWSIVAWAMLGRHDKAHELFAMLNPISHTQSLKEVLTFGNEPYVMTADVYTAVPLEGRGGWSWYTGAAGWMYQAGLEYVLGVKRREDKLYVAPCVPLTWREFRVTYRYRSATYVIEVQLDAGEKSNHAESEGTASWVEGTTSWVEGTTTWVVDGKTVESNHLLLADDGQEHIVTVYATPGRLSTVG</sequence>
<dbReference type="SUPFAM" id="SSF74650">
    <property type="entry name" value="Galactose mutarotase-like"/>
    <property type="match status" value="2"/>
</dbReference>
<dbReference type="Gene3D" id="1.50.10.140">
    <property type="match status" value="1"/>
</dbReference>
<feature type="domain" description="Glycosyl hydrolase 94 supersandwich" evidence="5">
    <location>
        <begin position="1907"/>
        <end position="2191"/>
    </location>
</feature>
<feature type="transmembrane region" description="Helical" evidence="4">
    <location>
        <begin position="853"/>
        <end position="870"/>
    </location>
</feature>
<dbReference type="Pfam" id="PF06165">
    <property type="entry name" value="GH94_b-supersand"/>
    <property type="match status" value="2"/>
</dbReference>
<dbReference type="PANTHER" id="PTHR37469:SF2">
    <property type="entry name" value="CELLOBIONIC ACID PHOSPHORYLASE"/>
    <property type="match status" value="1"/>
</dbReference>
<dbReference type="Pfam" id="PF10091">
    <property type="entry name" value="Glycoamylase"/>
    <property type="match status" value="1"/>
</dbReference>
<keyword evidence="9" id="KW-1185">Reference proteome</keyword>
<gene>
    <name evidence="8" type="ORF">JZ786_03600</name>
</gene>
<organism evidence="8 9">
    <name type="scientific">Alicyclobacillus mengziensis</name>
    <dbReference type="NCBI Taxonomy" id="2931921"/>
    <lineage>
        <taxon>Bacteria</taxon>
        <taxon>Bacillati</taxon>
        <taxon>Bacillota</taxon>
        <taxon>Bacilli</taxon>
        <taxon>Bacillales</taxon>
        <taxon>Alicyclobacillaceae</taxon>
        <taxon>Alicyclobacillus</taxon>
    </lineage>
</organism>
<feature type="compositionally biased region" description="Polar residues" evidence="3">
    <location>
        <begin position="273"/>
        <end position="285"/>
    </location>
</feature>
<dbReference type="Pfam" id="PF17167">
    <property type="entry name" value="Glyco_hydro_94"/>
    <property type="match status" value="1"/>
</dbReference>
<feature type="domain" description="Glycosyl hydrolase 94 supersandwich" evidence="5">
    <location>
        <begin position="1398"/>
        <end position="1663"/>
    </location>
</feature>
<dbReference type="CDD" id="cd11756">
    <property type="entry name" value="GH94N_ChvB_NdvB_1_like"/>
    <property type="match status" value="1"/>
</dbReference>
<feature type="transmembrane region" description="Helical" evidence="4">
    <location>
        <begin position="761"/>
        <end position="782"/>
    </location>
</feature>
<dbReference type="InterPro" id="IPR033432">
    <property type="entry name" value="GH94_catalytic"/>
</dbReference>
<evidence type="ECO:0000256" key="3">
    <source>
        <dbReference type="SAM" id="MobiDB-lite"/>
    </source>
</evidence>
<feature type="domain" description="Glycoamylase-like" evidence="6">
    <location>
        <begin position="1141"/>
        <end position="1341"/>
    </location>
</feature>
<dbReference type="CDD" id="cd11753">
    <property type="entry name" value="GH94N_ChvB_NdvB_2_like"/>
    <property type="match status" value="1"/>
</dbReference>